<sequence length="93" mass="10341">MESPERRRVQRNSVQMFGKIGSCKPIYQNLSPTSRPRSPACDTSQAESLGRMQSKDCLSNDFASSAGKHTPTITDQQPNLINSLRLKKVCSQN</sequence>
<dbReference type="WBParaSite" id="BTMF_0000635301-mRNA-1">
    <property type="protein sequence ID" value="BTMF_0000635301-mRNA-1"/>
    <property type="gene ID" value="BTMF_0000635301"/>
</dbReference>
<dbReference type="EMBL" id="UZAG01006086">
    <property type="protein sequence ID" value="VDO18246.1"/>
    <property type="molecule type" value="Genomic_DNA"/>
</dbReference>
<evidence type="ECO:0000313" key="3">
    <source>
        <dbReference type="Proteomes" id="UP000280834"/>
    </source>
</evidence>
<gene>
    <name evidence="2" type="ORF">BTMF_LOCUS5590</name>
</gene>
<evidence type="ECO:0000313" key="4">
    <source>
        <dbReference type="WBParaSite" id="BTMF_0000635301-mRNA-1"/>
    </source>
</evidence>
<evidence type="ECO:0000313" key="2">
    <source>
        <dbReference type="EMBL" id="VDO18246.1"/>
    </source>
</evidence>
<protein>
    <submittedName>
        <fullName evidence="2 4">Uncharacterized protein</fullName>
    </submittedName>
</protein>
<feature type="region of interest" description="Disordered" evidence="1">
    <location>
        <begin position="29"/>
        <end position="79"/>
    </location>
</feature>
<dbReference type="Proteomes" id="UP000280834">
    <property type="component" value="Unassembled WGS sequence"/>
</dbReference>
<dbReference type="AlphaFoldDB" id="A0A0R3QIV9"/>
<reference evidence="4" key="1">
    <citation type="submission" date="2017-02" db="UniProtKB">
        <authorList>
            <consortium name="WormBaseParasite"/>
        </authorList>
    </citation>
    <scope>IDENTIFICATION</scope>
</reference>
<accession>A0A0R3QIV9</accession>
<feature type="compositionally biased region" description="Polar residues" evidence="1">
    <location>
        <begin position="29"/>
        <end position="47"/>
    </location>
</feature>
<reference evidence="2 3" key="2">
    <citation type="submission" date="2018-11" db="EMBL/GenBank/DDBJ databases">
        <authorList>
            <consortium name="Pathogen Informatics"/>
        </authorList>
    </citation>
    <scope>NUCLEOTIDE SEQUENCE [LARGE SCALE GENOMIC DNA]</scope>
</reference>
<proteinExistence type="predicted"/>
<keyword evidence="3" id="KW-1185">Reference proteome</keyword>
<organism evidence="4">
    <name type="scientific">Brugia timori</name>
    <dbReference type="NCBI Taxonomy" id="42155"/>
    <lineage>
        <taxon>Eukaryota</taxon>
        <taxon>Metazoa</taxon>
        <taxon>Ecdysozoa</taxon>
        <taxon>Nematoda</taxon>
        <taxon>Chromadorea</taxon>
        <taxon>Rhabditida</taxon>
        <taxon>Spirurina</taxon>
        <taxon>Spiruromorpha</taxon>
        <taxon>Filarioidea</taxon>
        <taxon>Onchocercidae</taxon>
        <taxon>Brugia</taxon>
    </lineage>
</organism>
<dbReference type="STRING" id="42155.A0A0R3QIV9"/>
<name>A0A0R3QIV9_9BILA</name>
<evidence type="ECO:0000256" key="1">
    <source>
        <dbReference type="SAM" id="MobiDB-lite"/>
    </source>
</evidence>